<dbReference type="Proteomes" id="UP001331761">
    <property type="component" value="Unassembled WGS sequence"/>
</dbReference>
<evidence type="ECO:0000313" key="2">
    <source>
        <dbReference type="EMBL" id="KAK5976072.1"/>
    </source>
</evidence>
<comment type="caution">
    <text evidence="2">The sequence shown here is derived from an EMBL/GenBank/DDBJ whole genome shotgun (WGS) entry which is preliminary data.</text>
</comment>
<organism evidence="2 3">
    <name type="scientific">Trichostrongylus colubriformis</name>
    <name type="common">Black scour worm</name>
    <dbReference type="NCBI Taxonomy" id="6319"/>
    <lineage>
        <taxon>Eukaryota</taxon>
        <taxon>Metazoa</taxon>
        <taxon>Ecdysozoa</taxon>
        <taxon>Nematoda</taxon>
        <taxon>Chromadorea</taxon>
        <taxon>Rhabditida</taxon>
        <taxon>Rhabditina</taxon>
        <taxon>Rhabditomorpha</taxon>
        <taxon>Strongyloidea</taxon>
        <taxon>Trichostrongylidae</taxon>
        <taxon>Trichostrongylus</taxon>
    </lineage>
</organism>
<accession>A0AAN8FC84</accession>
<evidence type="ECO:0000256" key="1">
    <source>
        <dbReference type="SAM" id="SignalP"/>
    </source>
</evidence>
<feature type="chain" id="PRO_5042994862" evidence="1">
    <location>
        <begin position="21"/>
        <end position="68"/>
    </location>
</feature>
<evidence type="ECO:0000313" key="3">
    <source>
        <dbReference type="Proteomes" id="UP001331761"/>
    </source>
</evidence>
<protein>
    <submittedName>
        <fullName evidence="2">Uncharacterized protein</fullName>
    </submittedName>
</protein>
<sequence>MHFFTLILHLISHNFKVLVAGGMQDGLTSTAYYLQAQPAYIHRESCENQEAVFLWNSTANHISRELRA</sequence>
<dbReference type="AlphaFoldDB" id="A0AAN8FC84"/>
<dbReference type="EMBL" id="WIXE01012234">
    <property type="protein sequence ID" value="KAK5976072.1"/>
    <property type="molecule type" value="Genomic_DNA"/>
</dbReference>
<keyword evidence="1" id="KW-0732">Signal</keyword>
<reference evidence="2 3" key="1">
    <citation type="submission" date="2019-10" db="EMBL/GenBank/DDBJ databases">
        <title>Assembly and Annotation for the nematode Trichostrongylus colubriformis.</title>
        <authorList>
            <person name="Martin J."/>
        </authorList>
    </citation>
    <scope>NUCLEOTIDE SEQUENCE [LARGE SCALE GENOMIC DNA]</scope>
    <source>
        <strain evidence="2">G859</strain>
        <tissue evidence="2">Whole worm</tissue>
    </source>
</reference>
<proteinExistence type="predicted"/>
<keyword evidence="3" id="KW-1185">Reference proteome</keyword>
<feature type="signal peptide" evidence="1">
    <location>
        <begin position="1"/>
        <end position="20"/>
    </location>
</feature>
<gene>
    <name evidence="2" type="ORF">GCK32_021275</name>
</gene>
<name>A0AAN8FC84_TRICO</name>